<keyword evidence="4" id="KW-0804">Transcription</keyword>
<feature type="compositionally biased region" description="Low complexity" evidence="6">
    <location>
        <begin position="268"/>
        <end position="286"/>
    </location>
</feature>
<keyword evidence="3" id="KW-0238">DNA-binding</keyword>
<evidence type="ECO:0000313" key="8">
    <source>
        <dbReference type="EMBL" id="KAK9867046.1"/>
    </source>
</evidence>
<evidence type="ECO:0000256" key="1">
    <source>
        <dbReference type="ARBA" id="ARBA00004123"/>
    </source>
</evidence>
<dbReference type="SUPFAM" id="SSF54171">
    <property type="entry name" value="DNA-binding domain"/>
    <property type="match status" value="2"/>
</dbReference>
<name>A0AAW1TEY1_9CHLO</name>
<evidence type="ECO:0000256" key="4">
    <source>
        <dbReference type="ARBA" id="ARBA00023163"/>
    </source>
</evidence>
<feature type="compositionally biased region" description="Basic residues" evidence="6">
    <location>
        <begin position="727"/>
        <end position="740"/>
    </location>
</feature>
<dbReference type="EMBL" id="JALJOV010000114">
    <property type="protein sequence ID" value="KAK9867046.1"/>
    <property type="molecule type" value="Genomic_DNA"/>
</dbReference>
<protein>
    <recommendedName>
        <fullName evidence="7">AP2/ERF domain-containing protein</fullName>
    </recommendedName>
</protein>
<feature type="compositionally biased region" description="Low complexity" evidence="6">
    <location>
        <begin position="541"/>
        <end position="561"/>
    </location>
</feature>
<feature type="region of interest" description="Disordered" evidence="6">
    <location>
        <begin position="671"/>
        <end position="740"/>
    </location>
</feature>
<comment type="subcellular location">
    <subcellularLocation>
        <location evidence="1">Nucleus</location>
    </subcellularLocation>
</comment>
<sequence length="740" mass="78244">MGKSSAYRGVTLFRPTGKWRAQISAGGKTTSLGDHDTEIEAARAFDRAAINKAGSEAKTNFNMEAYADEIEDLQGMSQAALVAMLRSRARKSSTQTSHFRGVSLLKQTSKWHAQINVGGKQVHLGFFATEEQAARAYDRAAINKGARDNCKIITNFDINDYADELELLQRIGQDQLVAALASETFRRQTMAMLSGGFAGKAEEIFGEGARKKQAPPAADAELPKPGTDLVGLMLKAERAQPKPTARNPIYANFGKKAGTHAGRGSQKAHAAGASPSSTSSPLAQGSEGIGKRVRRPSSRLGLQRHAAPRAAVLPPPPKPVALPQLPSDSLLELPLLNSPSLPISPVPSPPFSPLTGLCPLTEGPSLHLFQPSFSPSSATFPSSFWQAGMPQTPTFEPILQYTGTDSETTEEDWSSDAESEDGNPSEAAKARAQRKERLERITAALAAARTARTAAPASEGADLTNPEDTGSPPGSWSSPEQRTADTKPLLNKRPLVPRALNFVGGPAQPGTEAQGAEPSSGTHKDVLEGEEAASDQTTGGVAAAPAAVEAAASSPVPSNEEPAAHPDELSLALDLQSLQDLLPGNASPEKTNMEAAVPVVMTKRHQRLIRPPRRLEDEPEPVSSRASRSHAAPASPASRPSTALPSPVSNKMAGTPLMEVVAALERAEGMQADGATAASSDPPFTPVEMPIIHPVDPLLAQSRPSTATPGKKRRLPKCTSPDETTPHRNRRVRQAPHRAA</sequence>
<feature type="compositionally biased region" description="Low complexity" evidence="6">
    <location>
        <begin position="621"/>
        <end position="647"/>
    </location>
</feature>
<accession>A0AAW1TEY1</accession>
<feature type="compositionally biased region" description="Acidic residues" evidence="6">
    <location>
        <begin position="407"/>
        <end position="423"/>
    </location>
</feature>
<feature type="region of interest" description="Disordered" evidence="6">
    <location>
        <begin position="207"/>
        <end position="226"/>
    </location>
</feature>
<feature type="compositionally biased region" description="Low complexity" evidence="6">
    <location>
        <begin position="441"/>
        <end position="457"/>
    </location>
</feature>
<feature type="domain" description="AP2/ERF" evidence="7">
    <location>
        <begin position="98"/>
        <end position="157"/>
    </location>
</feature>
<dbReference type="AlphaFoldDB" id="A0AAW1TEY1"/>
<feature type="region of interest" description="Disordered" evidence="6">
    <location>
        <begin position="404"/>
        <end position="653"/>
    </location>
</feature>
<evidence type="ECO:0000313" key="9">
    <source>
        <dbReference type="Proteomes" id="UP001485043"/>
    </source>
</evidence>
<feature type="compositionally biased region" description="Polar residues" evidence="6">
    <location>
        <begin position="466"/>
        <end position="481"/>
    </location>
</feature>
<reference evidence="8 9" key="1">
    <citation type="journal article" date="2024" name="Nat. Commun.">
        <title>Phylogenomics reveals the evolutionary origins of lichenization in chlorophyte algae.</title>
        <authorList>
            <person name="Puginier C."/>
            <person name="Libourel C."/>
            <person name="Otte J."/>
            <person name="Skaloud P."/>
            <person name="Haon M."/>
            <person name="Grisel S."/>
            <person name="Petersen M."/>
            <person name="Berrin J.G."/>
            <person name="Delaux P.M."/>
            <person name="Dal Grande F."/>
            <person name="Keller J."/>
        </authorList>
    </citation>
    <scope>NUCLEOTIDE SEQUENCE [LARGE SCALE GENOMIC DNA]</scope>
    <source>
        <strain evidence="8 9">SAG 2523</strain>
    </source>
</reference>
<comment type="caution">
    <text evidence="8">The sequence shown here is derived from an EMBL/GenBank/DDBJ whole genome shotgun (WGS) entry which is preliminary data.</text>
</comment>
<dbReference type="InterPro" id="IPR016177">
    <property type="entry name" value="DNA-bd_dom_sf"/>
</dbReference>
<evidence type="ECO:0000256" key="3">
    <source>
        <dbReference type="ARBA" id="ARBA00023125"/>
    </source>
</evidence>
<dbReference type="PANTHER" id="PTHR32467:SF90">
    <property type="entry name" value="AP2-LIKE ETHYLENE-RESPONSIVE TRANSCRIPTION FACTOR AIL1"/>
    <property type="match status" value="1"/>
</dbReference>
<feature type="compositionally biased region" description="Basic residues" evidence="6">
    <location>
        <begin position="602"/>
        <end position="612"/>
    </location>
</feature>
<feature type="compositionally biased region" description="Low complexity" evidence="6">
    <location>
        <begin position="569"/>
        <end position="582"/>
    </location>
</feature>
<keyword evidence="2" id="KW-0805">Transcription regulation</keyword>
<proteinExistence type="predicted"/>
<dbReference type="GO" id="GO:0003677">
    <property type="term" value="F:DNA binding"/>
    <property type="evidence" value="ECO:0007669"/>
    <property type="project" value="UniProtKB-KW"/>
</dbReference>
<dbReference type="GO" id="GO:0003700">
    <property type="term" value="F:DNA-binding transcription factor activity"/>
    <property type="evidence" value="ECO:0007669"/>
    <property type="project" value="InterPro"/>
</dbReference>
<keyword evidence="9" id="KW-1185">Reference proteome</keyword>
<feature type="domain" description="AP2/ERF" evidence="7">
    <location>
        <begin position="6"/>
        <end position="62"/>
    </location>
</feature>
<dbReference type="Proteomes" id="UP001485043">
    <property type="component" value="Unassembled WGS sequence"/>
</dbReference>
<dbReference type="Gene3D" id="3.30.730.10">
    <property type="entry name" value="AP2/ERF domain"/>
    <property type="match status" value="2"/>
</dbReference>
<dbReference type="CDD" id="cd00018">
    <property type="entry name" value="AP2"/>
    <property type="match status" value="1"/>
</dbReference>
<evidence type="ECO:0000256" key="2">
    <source>
        <dbReference type="ARBA" id="ARBA00023015"/>
    </source>
</evidence>
<feature type="region of interest" description="Disordered" evidence="6">
    <location>
        <begin position="237"/>
        <end position="325"/>
    </location>
</feature>
<dbReference type="SMART" id="SM00380">
    <property type="entry name" value="AP2"/>
    <property type="match status" value="2"/>
</dbReference>
<dbReference type="GO" id="GO:0005634">
    <property type="term" value="C:nucleus"/>
    <property type="evidence" value="ECO:0007669"/>
    <property type="project" value="UniProtKB-SubCell"/>
</dbReference>
<dbReference type="PANTHER" id="PTHR32467">
    <property type="entry name" value="AP2-LIKE ETHYLENE-RESPONSIVE TRANSCRIPTION FACTOR"/>
    <property type="match status" value="1"/>
</dbReference>
<keyword evidence="5" id="KW-0539">Nucleus</keyword>
<evidence type="ECO:0000259" key="7">
    <source>
        <dbReference type="PROSITE" id="PS51032"/>
    </source>
</evidence>
<evidence type="ECO:0000256" key="6">
    <source>
        <dbReference type="SAM" id="MobiDB-lite"/>
    </source>
</evidence>
<gene>
    <name evidence="8" type="ORF">WJX84_003068</name>
</gene>
<dbReference type="InterPro" id="IPR036955">
    <property type="entry name" value="AP2/ERF_dom_sf"/>
</dbReference>
<evidence type="ECO:0000256" key="5">
    <source>
        <dbReference type="ARBA" id="ARBA00023242"/>
    </source>
</evidence>
<organism evidence="8 9">
    <name type="scientific">Apatococcus fuscideae</name>
    <dbReference type="NCBI Taxonomy" id="2026836"/>
    <lineage>
        <taxon>Eukaryota</taxon>
        <taxon>Viridiplantae</taxon>
        <taxon>Chlorophyta</taxon>
        <taxon>core chlorophytes</taxon>
        <taxon>Trebouxiophyceae</taxon>
        <taxon>Chlorellales</taxon>
        <taxon>Chlorellaceae</taxon>
        <taxon>Apatococcus</taxon>
    </lineage>
</organism>
<dbReference type="PROSITE" id="PS51032">
    <property type="entry name" value="AP2_ERF"/>
    <property type="match status" value="2"/>
</dbReference>
<dbReference type="InterPro" id="IPR001471">
    <property type="entry name" value="AP2/ERF_dom"/>
</dbReference>